<name>A0ABV4VH61_9GAMM</name>
<comment type="caution">
    <text evidence="2">The sequence shown here is derived from an EMBL/GenBank/DDBJ whole genome shotgun (WGS) entry which is preliminary data.</text>
</comment>
<dbReference type="Gene3D" id="1.10.10.10">
    <property type="entry name" value="Winged helix-like DNA-binding domain superfamily/Winged helix DNA-binding domain"/>
    <property type="match status" value="1"/>
</dbReference>
<gene>
    <name evidence="2" type="ORF">ACE02W_07305</name>
</gene>
<feature type="region of interest" description="Disordered" evidence="1">
    <location>
        <begin position="89"/>
        <end position="121"/>
    </location>
</feature>
<protein>
    <submittedName>
        <fullName evidence="2">Helix-turn-helix domain-containing protein</fullName>
    </submittedName>
</protein>
<dbReference type="InterPro" id="IPR036390">
    <property type="entry name" value="WH_DNA-bd_sf"/>
</dbReference>
<dbReference type="RefSeq" id="WP_342201208.1">
    <property type="nucleotide sequence ID" value="NZ_JBCATE010000002.1"/>
</dbReference>
<dbReference type="SUPFAM" id="SSF46785">
    <property type="entry name" value="Winged helix' DNA-binding domain"/>
    <property type="match status" value="1"/>
</dbReference>
<feature type="compositionally biased region" description="Polar residues" evidence="1">
    <location>
        <begin position="100"/>
        <end position="110"/>
    </location>
</feature>
<sequence>MSMELMVLAMKVKVGNPLRKLVLIKLADNASDSGECWPSYQYIAEQCEIGNSTVRKHIKDLADDGLLTIKARKGPKGNDSNVYKLHLREGERKPSKHEPLQQNENPSLTPKQAAKADNSRVLPDSIGGCQQIADPMSPDSIGVCQQVADPMPPDSTESVIKPVIKSSKKTIQKSALDFSAWPAMPSEQTLADWQAMRKRQRADVSQTVINRLAPQLHLAVGAGFSVDDCLAECVTRNWRGFNAVWLGNAGVNPSHTPVATEDWTRHVFDPEDPLV</sequence>
<reference evidence="2 3" key="1">
    <citation type="submission" date="2024-09" db="EMBL/GenBank/DDBJ databases">
        <authorList>
            <person name="Zhang Y."/>
        </authorList>
    </citation>
    <scope>NUCLEOTIDE SEQUENCE [LARGE SCALE GENOMIC DNA]</scope>
    <source>
        <strain evidence="2 3">ZJ318</strain>
    </source>
</reference>
<organism evidence="2 3">
    <name type="scientific">Shewanella mangrovisoli</name>
    <dbReference type="NCBI Taxonomy" id="2864211"/>
    <lineage>
        <taxon>Bacteria</taxon>
        <taxon>Pseudomonadati</taxon>
        <taxon>Pseudomonadota</taxon>
        <taxon>Gammaproteobacteria</taxon>
        <taxon>Alteromonadales</taxon>
        <taxon>Shewanellaceae</taxon>
        <taxon>Shewanella</taxon>
    </lineage>
</organism>
<evidence type="ECO:0000313" key="2">
    <source>
        <dbReference type="EMBL" id="MFB2619602.1"/>
    </source>
</evidence>
<dbReference type="EMBL" id="JBHFGU010000002">
    <property type="protein sequence ID" value="MFB2619602.1"/>
    <property type="molecule type" value="Genomic_DNA"/>
</dbReference>
<accession>A0ABV4VH61</accession>
<evidence type="ECO:0000256" key="1">
    <source>
        <dbReference type="SAM" id="MobiDB-lite"/>
    </source>
</evidence>
<dbReference type="Pfam" id="PF13730">
    <property type="entry name" value="HTH_36"/>
    <property type="match status" value="1"/>
</dbReference>
<proteinExistence type="predicted"/>
<feature type="compositionally biased region" description="Basic and acidic residues" evidence="1">
    <location>
        <begin position="89"/>
        <end position="99"/>
    </location>
</feature>
<keyword evidence="3" id="KW-1185">Reference proteome</keyword>
<dbReference type="Proteomes" id="UP001576708">
    <property type="component" value="Unassembled WGS sequence"/>
</dbReference>
<evidence type="ECO:0000313" key="3">
    <source>
        <dbReference type="Proteomes" id="UP001576708"/>
    </source>
</evidence>
<dbReference type="InterPro" id="IPR036388">
    <property type="entry name" value="WH-like_DNA-bd_sf"/>
</dbReference>